<comment type="caution">
    <text evidence="1">The sequence shown here is derived from an EMBL/GenBank/DDBJ whole genome shotgun (WGS) entry which is preliminary data.</text>
</comment>
<evidence type="ECO:0000313" key="1">
    <source>
        <dbReference type="EMBL" id="KAG7562183.1"/>
    </source>
</evidence>
<evidence type="ECO:0000313" key="2">
    <source>
        <dbReference type="Proteomes" id="UP000812966"/>
    </source>
</evidence>
<organism evidence="1 2">
    <name type="scientific">Filobasidium floriforme</name>
    <dbReference type="NCBI Taxonomy" id="5210"/>
    <lineage>
        <taxon>Eukaryota</taxon>
        <taxon>Fungi</taxon>
        <taxon>Dikarya</taxon>
        <taxon>Basidiomycota</taxon>
        <taxon>Agaricomycotina</taxon>
        <taxon>Tremellomycetes</taxon>
        <taxon>Filobasidiales</taxon>
        <taxon>Filobasidiaceae</taxon>
        <taxon>Filobasidium</taxon>
    </lineage>
</organism>
<name>A0A8K0JP88_9TREE</name>
<dbReference type="PANTHER" id="PTHR47473">
    <property type="entry name" value="BTA1P"/>
    <property type="match status" value="1"/>
</dbReference>
<accession>A0A8K0JP88</accession>
<protein>
    <recommendedName>
        <fullName evidence="3">Methyltransferase domain-containing protein</fullName>
    </recommendedName>
</protein>
<dbReference type="Proteomes" id="UP000812966">
    <property type="component" value="Unassembled WGS sequence"/>
</dbReference>
<dbReference type="EMBL" id="JABELV010000037">
    <property type="protein sequence ID" value="KAG7562183.1"/>
    <property type="molecule type" value="Genomic_DNA"/>
</dbReference>
<dbReference type="PANTHER" id="PTHR47473:SF1">
    <property type="entry name" value="METHYLTRANSFERASE DOMAIN-CONTAINING PROTEIN"/>
    <property type="match status" value="1"/>
</dbReference>
<reference evidence="1" key="1">
    <citation type="submission" date="2020-04" db="EMBL/GenBank/DDBJ databases">
        <title>Analysis of mating type loci in Filobasidium floriforme.</title>
        <authorList>
            <person name="Nowrousian M."/>
        </authorList>
    </citation>
    <scope>NUCLEOTIDE SEQUENCE</scope>
    <source>
        <strain evidence="1">CBS 6242</strain>
    </source>
</reference>
<sequence>MSTQAQESLDSSRGYFDHHFIMDALPNSKIAGATGEHPVIAGFATIILSIAAVLLYKAQNVSRLIQFAWCCFFKPVKGSSQSEHLDSFYTAQADIYDATRTALLKGRETMLQLAAAELKARYEVTPSSPNLMRQPRIWVDLGGGTGYNIEAMDQFMPIATFDAVYLVDLCKPLLEVAHKRFKERRWKNVHVVHCDATKFKLPLDKYGRQCKAALITMSYSLSMIPPYHKALDRMSDMLDPKGVMGVVDFYAKRCKNKNPHISDLNMDTGLFGTWFWTTWFSFDHVHLKPDRMEYLQYRFAGRKQIYARNEFILPWAIQIPYYIYLGDKRQDVTPEAISLPQPTNFRLEHGLLTPVSPWQKANTQEDAADLTEFSLGASALDDTVQQAVVAQRVVKQRAQSAWRLPYEEQEVHKEFRTHIYGWTWEDPAVDVEKLQIQDGDSILCITSAGDNVLHYAIKAQVEVHSVDMNPCQGNILELKLAAIKALEYADFWKMFGEGCHSEFEKLLDAKLSPYLSSGTYAYWKANSYQFTTNWFLQGYSGWAIRLANFAFRAMGVTKDVQRFINADSTIEQQKIWASKLRWVLLNPVMRTVLASPVFCWNALGVPRNQLSVLLEDGDISSFIAGTFDPLPGLATFKNGAYHYFLCLNGKYTRSSCPLYLTPEGFNALKSRSGGRTQNIRLHTDTILNVLSGLGDGSLTKIIVMDSLDWFDRIDPSKPMPADRYKRMTDASPEEALDMLHSELDHEIIEMKRVLKSGGMAVWRSAGKYPWYRQRFELAGFEVEPIDIRQTGLAIDRVNMYASFWKAVKV</sequence>
<evidence type="ECO:0008006" key="3">
    <source>
        <dbReference type="Google" id="ProtNLM"/>
    </source>
</evidence>
<dbReference type="AlphaFoldDB" id="A0A8K0JP88"/>
<dbReference type="CDD" id="cd02440">
    <property type="entry name" value="AdoMet_MTases"/>
    <property type="match status" value="1"/>
</dbReference>
<dbReference type="SUPFAM" id="SSF53335">
    <property type="entry name" value="S-adenosyl-L-methionine-dependent methyltransferases"/>
    <property type="match status" value="2"/>
</dbReference>
<dbReference type="InterPro" id="IPR021829">
    <property type="entry name" value="DUF3419"/>
</dbReference>
<dbReference type="InterPro" id="IPR029063">
    <property type="entry name" value="SAM-dependent_MTases_sf"/>
</dbReference>
<dbReference type="Pfam" id="PF11899">
    <property type="entry name" value="DUF3419"/>
    <property type="match status" value="1"/>
</dbReference>
<dbReference type="Gene3D" id="3.40.50.150">
    <property type="entry name" value="Vaccinia Virus protein VP39"/>
    <property type="match status" value="1"/>
</dbReference>
<proteinExistence type="predicted"/>
<keyword evidence="2" id="KW-1185">Reference proteome</keyword>
<dbReference type="Pfam" id="PF13489">
    <property type="entry name" value="Methyltransf_23"/>
    <property type="match status" value="1"/>
</dbReference>
<dbReference type="OrthoDB" id="10253390at2759"/>
<gene>
    <name evidence="1" type="ORF">FFLO_02368</name>
</gene>